<dbReference type="AlphaFoldDB" id="A0A6G4UEP8"/>
<feature type="transmembrane region" description="Helical" evidence="9">
    <location>
        <begin position="273"/>
        <end position="295"/>
    </location>
</feature>
<dbReference type="GO" id="GO:0055085">
    <property type="term" value="P:transmembrane transport"/>
    <property type="evidence" value="ECO:0007669"/>
    <property type="project" value="TreeGrafter"/>
</dbReference>
<dbReference type="Pfam" id="PF01594">
    <property type="entry name" value="AI-2E_transport"/>
    <property type="match status" value="1"/>
</dbReference>
<evidence type="ECO:0000256" key="6">
    <source>
        <dbReference type="ARBA" id="ARBA00022989"/>
    </source>
</evidence>
<evidence type="ECO:0000313" key="10">
    <source>
        <dbReference type="EMBL" id="NGN69911.1"/>
    </source>
</evidence>
<evidence type="ECO:0000256" key="9">
    <source>
        <dbReference type="SAM" id="Phobius"/>
    </source>
</evidence>
<evidence type="ECO:0000256" key="8">
    <source>
        <dbReference type="SAM" id="MobiDB-lite"/>
    </source>
</evidence>
<evidence type="ECO:0000256" key="5">
    <source>
        <dbReference type="ARBA" id="ARBA00022692"/>
    </source>
</evidence>
<keyword evidence="6 9" id="KW-1133">Transmembrane helix</keyword>
<dbReference type="InterPro" id="IPR002549">
    <property type="entry name" value="AI-2E-like"/>
</dbReference>
<feature type="region of interest" description="Disordered" evidence="8">
    <location>
        <begin position="343"/>
        <end position="366"/>
    </location>
</feature>
<evidence type="ECO:0000313" key="11">
    <source>
        <dbReference type="Proteomes" id="UP000481583"/>
    </source>
</evidence>
<evidence type="ECO:0000256" key="4">
    <source>
        <dbReference type="ARBA" id="ARBA00022475"/>
    </source>
</evidence>
<dbReference type="RefSeq" id="WP_165245259.1">
    <property type="nucleotide sequence ID" value="NZ_JAAKZV010000362.1"/>
</dbReference>
<feature type="transmembrane region" description="Helical" evidence="9">
    <location>
        <begin position="153"/>
        <end position="172"/>
    </location>
</feature>
<keyword evidence="3" id="KW-0813">Transport</keyword>
<sequence length="366" mass="35883">MPQPPPPTLPPGARAAAAWSAVVLLVGGAAALVITVGVVLHAAVVPVLLALLVTALLEPVHRLLRRLGLPAGIAAGLTSAVLVAVAGGAVWVLVTVLSGASGEITDALGQAAERIGGDGPIASAVHGAADGLRDLGKSAAGAVAKGVLSGLGLAAQLLAGAVLTLALAFFMLRDRGRAVAAVRALAPAGHGDLAVRMALRAYRAMGGFMRGTTVIAAIDATLIAVGLLLLDVPNAMALGALVFIGAYLPYVGAFLTGAVAVLVAFADGGVGKALAALAVVLGVQLLEGSVLQPVVQGHAVAMHPALVMLAITAGAAVGGLLGTLLSVPLAAAASGVFAELRDRTRPVRSPRGTTPAGPQRPAAPPR</sequence>
<dbReference type="GO" id="GO:0005886">
    <property type="term" value="C:plasma membrane"/>
    <property type="evidence" value="ECO:0007669"/>
    <property type="project" value="UniProtKB-SubCell"/>
</dbReference>
<accession>A0A6G4UEP8</accession>
<name>A0A6G4UEP8_9ACTN</name>
<keyword evidence="11" id="KW-1185">Reference proteome</keyword>
<protein>
    <submittedName>
        <fullName evidence="10">AI-2E family transporter</fullName>
    </submittedName>
</protein>
<dbReference type="Proteomes" id="UP000481583">
    <property type="component" value="Unassembled WGS sequence"/>
</dbReference>
<keyword evidence="7 9" id="KW-0472">Membrane</keyword>
<evidence type="ECO:0000256" key="2">
    <source>
        <dbReference type="ARBA" id="ARBA00009773"/>
    </source>
</evidence>
<organism evidence="10 11">
    <name type="scientific">Streptomyces coryli</name>
    <dbReference type="NCBI Taxonomy" id="1128680"/>
    <lineage>
        <taxon>Bacteria</taxon>
        <taxon>Bacillati</taxon>
        <taxon>Actinomycetota</taxon>
        <taxon>Actinomycetes</taxon>
        <taxon>Kitasatosporales</taxon>
        <taxon>Streptomycetaceae</taxon>
        <taxon>Streptomyces</taxon>
    </lineage>
</organism>
<comment type="subcellular location">
    <subcellularLocation>
        <location evidence="1">Cell membrane</location>
        <topology evidence="1">Multi-pass membrane protein</topology>
    </subcellularLocation>
</comment>
<comment type="caution">
    <text evidence="10">The sequence shown here is derived from an EMBL/GenBank/DDBJ whole genome shotgun (WGS) entry which is preliminary data.</text>
</comment>
<keyword evidence="5 9" id="KW-0812">Transmembrane</keyword>
<feature type="transmembrane region" description="Helical" evidence="9">
    <location>
        <begin position="236"/>
        <end position="266"/>
    </location>
</feature>
<feature type="transmembrane region" description="Helical" evidence="9">
    <location>
        <begin position="307"/>
        <end position="338"/>
    </location>
</feature>
<reference evidence="10 11" key="1">
    <citation type="submission" date="2020-02" db="EMBL/GenBank/DDBJ databases">
        <title>Whole-genome analyses of novel actinobacteria.</title>
        <authorList>
            <person name="Sahin N."/>
        </authorList>
    </citation>
    <scope>NUCLEOTIDE SEQUENCE [LARGE SCALE GENOMIC DNA]</scope>
    <source>
        <strain evidence="10 11">A7024</strain>
    </source>
</reference>
<feature type="transmembrane region" description="Helical" evidence="9">
    <location>
        <begin position="12"/>
        <end position="32"/>
    </location>
</feature>
<feature type="transmembrane region" description="Helical" evidence="9">
    <location>
        <begin position="69"/>
        <end position="94"/>
    </location>
</feature>
<dbReference type="PANTHER" id="PTHR21716:SF53">
    <property type="entry name" value="PERMEASE PERM-RELATED"/>
    <property type="match status" value="1"/>
</dbReference>
<evidence type="ECO:0000256" key="1">
    <source>
        <dbReference type="ARBA" id="ARBA00004651"/>
    </source>
</evidence>
<dbReference type="EMBL" id="JAAKZV010000362">
    <property type="protein sequence ID" value="NGN69911.1"/>
    <property type="molecule type" value="Genomic_DNA"/>
</dbReference>
<proteinExistence type="inferred from homology"/>
<evidence type="ECO:0000256" key="7">
    <source>
        <dbReference type="ARBA" id="ARBA00023136"/>
    </source>
</evidence>
<comment type="similarity">
    <text evidence="2">Belongs to the autoinducer-2 exporter (AI-2E) (TC 2.A.86) family.</text>
</comment>
<keyword evidence="4" id="KW-1003">Cell membrane</keyword>
<dbReference type="PANTHER" id="PTHR21716">
    <property type="entry name" value="TRANSMEMBRANE PROTEIN"/>
    <property type="match status" value="1"/>
</dbReference>
<evidence type="ECO:0000256" key="3">
    <source>
        <dbReference type="ARBA" id="ARBA00022448"/>
    </source>
</evidence>
<feature type="transmembrane region" description="Helical" evidence="9">
    <location>
        <begin position="38"/>
        <end position="57"/>
    </location>
</feature>
<feature type="transmembrane region" description="Helical" evidence="9">
    <location>
        <begin position="207"/>
        <end position="230"/>
    </location>
</feature>
<gene>
    <name evidence="10" type="ORF">G5C51_39240</name>
</gene>